<dbReference type="GO" id="GO:0008270">
    <property type="term" value="F:zinc ion binding"/>
    <property type="evidence" value="ECO:0007669"/>
    <property type="project" value="InterPro"/>
</dbReference>
<evidence type="ECO:0000313" key="10">
    <source>
        <dbReference type="Proteomes" id="UP000799424"/>
    </source>
</evidence>
<dbReference type="Proteomes" id="UP000799424">
    <property type="component" value="Unassembled WGS sequence"/>
</dbReference>
<feature type="region of interest" description="Disordered" evidence="7">
    <location>
        <begin position="56"/>
        <end position="83"/>
    </location>
</feature>
<evidence type="ECO:0000313" key="9">
    <source>
        <dbReference type="EMBL" id="KAF2826236.1"/>
    </source>
</evidence>
<dbReference type="InterPro" id="IPR036864">
    <property type="entry name" value="Zn2-C6_fun-type_DNA-bd_sf"/>
</dbReference>
<dbReference type="GO" id="GO:0003677">
    <property type="term" value="F:DNA binding"/>
    <property type="evidence" value="ECO:0007669"/>
    <property type="project" value="UniProtKB-KW"/>
</dbReference>
<dbReference type="Pfam" id="PF00172">
    <property type="entry name" value="Zn_clus"/>
    <property type="match status" value="1"/>
</dbReference>
<evidence type="ECO:0000256" key="5">
    <source>
        <dbReference type="ARBA" id="ARBA00023163"/>
    </source>
</evidence>
<evidence type="ECO:0000256" key="4">
    <source>
        <dbReference type="ARBA" id="ARBA00023125"/>
    </source>
</evidence>
<evidence type="ECO:0000256" key="6">
    <source>
        <dbReference type="ARBA" id="ARBA00023242"/>
    </source>
</evidence>
<dbReference type="GO" id="GO:0000981">
    <property type="term" value="F:DNA-binding transcription factor activity, RNA polymerase II-specific"/>
    <property type="evidence" value="ECO:0007669"/>
    <property type="project" value="InterPro"/>
</dbReference>
<dbReference type="InterPro" id="IPR021858">
    <property type="entry name" value="Fun_TF"/>
</dbReference>
<feature type="compositionally biased region" description="Low complexity" evidence="7">
    <location>
        <begin position="57"/>
        <end position="67"/>
    </location>
</feature>
<name>A0A6A6ZZF8_9PLEO</name>
<evidence type="ECO:0000256" key="2">
    <source>
        <dbReference type="ARBA" id="ARBA00022833"/>
    </source>
</evidence>
<dbReference type="PANTHER" id="PTHR36206">
    <property type="entry name" value="ASPERCRYPTIN BIOSYNTHESIS CLUSTER-SPECIFIC TRANSCRIPTION REGULATOR ATNN-RELATED"/>
    <property type="match status" value="1"/>
</dbReference>
<reference evidence="9" key="1">
    <citation type="journal article" date="2020" name="Stud. Mycol.">
        <title>101 Dothideomycetes genomes: a test case for predicting lifestyles and emergence of pathogens.</title>
        <authorList>
            <person name="Haridas S."/>
            <person name="Albert R."/>
            <person name="Binder M."/>
            <person name="Bloem J."/>
            <person name="Labutti K."/>
            <person name="Salamov A."/>
            <person name="Andreopoulos B."/>
            <person name="Baker S."/>
            <person name="Barry K."/>
            <person name="Bills G."/>
            <person name="Bluhm B."/>
            <person name="Cannon C."/>
            <person name="Castanera R."/>
            <person name="Culley D."/>
            <person name="Daum C."/>
            <person name="Ezra D."/>
            <person name="Gonzalez J."/>
            <person name="Henrissat B."/>
            <person name="Kuo A."/>
            <person name="Liang C."/>
            <person name="Lipzen A."/>
            <person name="Lutzoni F."/>
            <person name="Magnuson J."/>
            <person name="Mondo S."/>
            <person name="Nolan M."/>
            <person name="Ohm R."/>
            <person name="Pangilinan J."/>
            <person name="Park H.-J."/>
            <person name="Ramirez L."/>
            <person name="Alfaro M."/>
            <person name="Sun H."/>
            <person name="Tritt A."/>
            <person name="Yoshinaga Y."/>
            <person name="Zwiers L.-H."/>
            <person name="Turgeon B."/>
            <person name="Goodwin S."/>
            <person name="Spatafora J."/>
            <person name="Crous P."/>
            <person name="Grigoriev I."/>
        </authorList>
    </citation>
    <scope>NUCLEOTIDE SEQUENCE</scope>
    <source>
        <strain evidence="9">CBS 113818</strain>
    </source>
</reference>
<dbReference type="InterPro" id="IPR052360">
    <property type="entry name" value="Transcr_Regulatory_Proteins"/>
</dbReference>
<dbReference type="PROSITE" id="PS00463">
    <property type="entry name" value="ZN2_CY6_FUNGAL_1"/>
    <property type="match status" value="1"/>
</dbReference>
<sequence length="550" mass="61690">MSMPSGKSRQRAWKPKNRTGCKTCKIRKVKCDEEKPHCKRCTSTGRTCDGYDASFRPTSNSPSTSPPAQAHLQPSRELTRSRSPVPLAPALNLKTAQERDSFDFFITHAISSLRGFLDSPFWQREILQAAHHHESIRHCLIALGAMHRRFYDGGNSHIEEADLTDQHLQFALRQSNQAIQGLVRATSRGSNASGENKVTLMACSVLFSSMACLQGHQKEGLQHLRSGLRMLHEVDQEENDGIDGHAIDVESLRSIFVGLDMQARSIMTTADSGSWEPTPRTKEPFISPNTDLNANSLLALQQYLQALLNRTLAFLQASLGRSLEEGEDVYHGYCRLLARFDHGTKLLEELSAKAAYSTNDFTQSLTSLQLLHSQLEYFMRSPRPDLEAKFDFMTNPFEEPFDSSAHFTKMLDLATKLLLHGSSLSPVFTTTSGPLQALYLIAARAPSQCHDLRKRAAKLMLSYPRREGFWDGLVAGQIAQEMLRLEQESAQKELGLSIAPSQDLIVPKELRIIVVALSYDENNDRKARVEYRNAREMADGVPGRVQYVTW</sequence>
<keyword evidence="10" id="KW-1185">Reference proteome</keyword>
<dbReference type="SMART" id="SM00066">
    <property type="entry name" value="GAL4"/>
    <property type="match status" value="1"/>
</dbReference>
<dbReference type="PANTHER" id="PTHR36206:SF12">
    <property type="entry name" value="ASPERCRYPTIN BIOSYNTHESIS CLUSTER-SPECIFIC TRANSCRIPTION REGULATOR ATNN-RELATED"/>
    <property type="match status" value="1"/>
</dbReference>
<dbReference type="InterPro" id="IPR001138">
    <property type="entry name" value="Zn2Cys6_DnaBD"/>
</dbReference>
<keyword evidence="4" id="KW-0238">DNA-binding</keyword>
<dbReference type="AlphaFoldDB" id="A0A6A6ZZF8"/>
<gene>
    <name evidence="9" type="ORF">CC86DRAFT_394266</name>
</gene>
<dbReference type="Pfam" id="PF11951">
    <property type="entry name" value="Fungal_trans_2"/>
    <property type="match status" value="1"/>
</dbReference>
<evidence type="ECO:0000259" key="8">
    <source>
        <dbReference type="PROSITE" id="PS50048"/>
    </source>
</evidence>
<evidence type="ECO:0000256" key="7">
    <source>
        <dbReference type="SAM" id="MobiDB-lite"/>
    </source>
</evidence>
<protein>
    <recommendedName>
        <fullName evidence="8">Zn(2)-C6 fungal-type domain-containing protein</fullName>
    </recommendedName>
</protein>
<evidence type="ECO:0000256" key="1">
    <source>
        <dbReference type="ARBA" id="ARBA00022723"/>
    </source>
</evidence>
<dbReference type="OrthoDB" id="3598904at2759"/>
<keyword evidence="2" id="KW-0862">Zinc</keyword>
<feature type="domain" description="Zn(2)-C6 fungal-type" evidence="8">
    <location>
        <begin position="20"/>
        <end position="48"/>
    </location>
</feature>
<evidence type="ECO:0000256" key="3">
    <source>
        <dbReference type="ARBA" id="ARBA00023015"/>
    </source>
</evidence>
<keyword evidence="5" id="KW-0804">Transcription</keyword>
<dbReference type="CDD" id="cd00067">
    <property type="entry name" value="GAL4"/>
    <property type="match status" value="1"/>
</dbReference>
<organism evidence="9 10">
    <name type="scientific">Ophiobolus disseminans</name>
    <dbReference type="NCBI Taxonomy" id="1469910"/>
    <lineage>
        <taxon>Eukaryota</taxon>
        <taxon>Fungi</taxon>
        <taxon>Dikarya</taxon>
        <taxon>Ascomycota</taxon>
        <taxon>Pezizomycotina</taxon>
        <taxon>Dothideomycetes</taxon>
        <taxon>Pleosporomycetidae</taxon>
        <taxon>Pleosporales</taxon>
        <taxon>Pleosporineae</taxon>
        <taxon>Phaeosphaeriaceae</taxon>
        <taxon>Ophiobolus</taxon>
    </lineage>
</organism>
<dbReference type="SUPFAM" id="SSF57701">
    <property type="entry name" value="Zn2/Cys6 DNA-binding domain"/>
    <property type="match status" value="1"/>
</dbReference>
<dbReference type="EMBL" id="MU006226">
    <property type="protein sequence ID" value="KAF2826236.1"/>
    <property type="molecule type" value="Genomic_DNA"/>
</dbReference>
<dbReference type="Gene3D" id="4.10.240.10">
    <property type="entry name" value="Zn(2)-C6 fungal-type DNA-binding domain"/>
    <property type="match status" value="1"/>
</dbReference>
<dbReference type="PROSITE" id="PS50048">
    <property type="entry name" value="ZN2_CY6_FUNGAL_2"/>
    <property type="match status" value="1"/>
</dbReference>
<keyword evidence="1" id="KW-0479">Metal-binding</keyword>
<keyword evidence="6" id="KW-0539">Nucleus</keyword>
<proteinExistence type="predicted"/>
<keyword evidence="3" id="KW-0805">Transcription regulation</keyword>
<accession>A0A6A6ZZF8</accession>